<dbReference type="SUPFAM" id="SSF47954">
    <property type="entry name" value="Cyclin-like"/>
    <property type="match status" value="1"/>
</dbReference>
<dbReference type="EMBL" id="MCGO01000020">
    <property type="protein sequence ID" value="ORY45191.1"/>
    <property type="molecule type" value="Genomic_DNA"/>
</dbReference>
<protein>
    <recommendedName>
        <fullName evidence="1">Cyclin N-terminal domain-containing protein</fullName>
    </recommendedName>
</protein>
<organism evidence="2 3">
    <name type="scientific">Rhizoclosmatium globosum</name>
    <dbReference type="NCBI Taxonomy" id="329046"/>
    <lineage>
        <taxon>Eukaryota</taxon>
        <taxon>Fungi</taxon>
        <taxon>Fungi incertae sedis</taxon>
        <taxon>Chytridiomycota</taxon>
        <taxon>Chytridiomycota incertae sedis</taxon>
        <taxon>Chytridiomycetes</taxon>
        <taxon>Chytridiales</taxon>
        <taxon>Chytriomycetaceae</taxon>
        <taxon>Rhizoclosmatium</taxon>
    </lineage>
</organism>
<gene>
    <name evidence="2" type="ORF">BCR33DRAFT_850066</name>
</gene>
<dbReference type="InterPro" id="IPR013922">
    <property type="entry name" value="Cyclin_PHO80-like"/>
</dbReference>
<dbReference type="CDD" id="cd20557">
    <property type="entry name" value="CYCLIN_ScPCL1-like"/>
    <property type="match status" value="1"/>
</dbReference>
<dbReference type="Pfam" id="PF00134">
    <property type="entry name" value="Cyclin_N"/>
    <property type="match status" value="1"/>
</dbReference>
<dbReference type="OrthoDB" id="286814at2759"/>
<feature type="domain" description="Cyclin N-terminal" evidence="1">
    <location>
        <begin position="27"/>
        <end position="136"/>
    </location>
</feature>
<dbReference type="AlphaFoldDB" id="A0A1Y2CDQ1"/>
<dbReference type="Proteomes" id="UP000193642">
    <property type="component" value="Unassembled WGS sequence"/>
</dbReference>
<dbReference type="InterPro" id="IPR006671">
    <property type="entry name" value="Cyclin_N"/>
</dbReference>
<evidence type="ECO:0000259" key="1">
    <source>
        <dbReference type="Pfam" id="PF00134"/>
    </source>
</evidence>
<dbReference type="GO" id="GO:0016538">
    <property type="term" value="F:cyclin-dependent protein serine/threonine kinase regulator activity"/>
    <property type="evidence" value="ECO:0007669"/>
    <property type="project" value="TreeGrafter"/>
</dbReference>
<sequence length="227" mass="25828">MLLTKNLETMYQKLEQTYNPSIAKQALAAEIPCSNTEQLHKFTKQLVRTTQASYPVLLAARTYTIRYFSSPAQFSESDDLIHFRLVFLSLLIAYKYINERAVTNTAWQKASQELFTLEEVNAMERMFLSMVRFDLRVEDSETQAEWVNLLDKLVKSKRDTPDSMFIMTPVTTVHEGMGSQSAHEGDSRTLVGSFGNRKSTLSLKSTGTISGKWTAFWKSIRGSVEVV</sequence>
<accession>A0A1Y2CDQ1</accession>
<name>A0A1Y2CDQ1_9FUNG</name>
<proteinExistence type="predicted"/>
<dbReference type="PANTHER" id="PTHR15615">
    <property type="match status" value="1"/>
</dbReference>
<evidence type="ECO:0000313" key="3">
    <source>
        <dbReference type="Proteomes" id="UP000193642"/>
    </source>
</evidence>
<reference evidence="2 3" key="1">
    <citation type="submission" date="2016-07" db="EMBL/GenBank/DDBJ databases">
        <title>Pervasive Adenine N6-methylation of Active Genes in Fungi.</title>
        <authorList>
            <consortium name="DOE Joint Genome Institute"/>
            <person name="Mondo S.J."/>
            <person name="Dannebaum R.O."/>
            <person name="Kuo R.C."/>
            <person name="Labutti K."/>
            <person name="Haridas S."/>
            <person name="Kuo A."/>
            <person name="Salamov A."/>
            <person name="Ahrendt S.R."/>
            <person name="Lipzen A."/>
            <person name="Sullivan W."/>
            <person name="Andreopoulos W.B."/>
            <person name="Clum A."/>
            <person name="Lindquist E."/>
            <person name="Daum C."/>
            <person name="Ramamoorthy G.K."/>
            <person name="Gryganskyi A."/>
            <person name="Culley D."/>
            <person name="Magnuson J.K."/>
            <person name="James T.Y."/>
            <person name="O'Malley M.A."/>
            <person name="Stajich J.E."/>
            <person name="Spatafora J.W."/>
            <person name="Visel A."/>
            <person name="Grigoriev I.V."/>
        </authorList>
    </citation>
    <scope>NUCLEOTIDE SEQUENCE [LARGE SCALE GENOMIC DNA]</scope>
    <source>
        <strain evidence="2 3">JEL800</strain>
    </source>
</reference>
<evidence type="ECO:0000313" key="2">
    <source>
        <dbReference type="EMBL" id="ORY45191.1"/>
    </source>
</evidence>
<comment type="caution">
    <text evidence="2">The sequence shown here is derived from an EMBL/GenBank/DDBJ whole genome shotgun (WGS) entry which is preliminary data.</text>
</comment>
<dbReference type="STRING" id="329046.A0A1Y2CDQ1"/>
<dbReference type="GO" id="GO:0005634">
    <property type="term" value="C:nucleus"/>
    <property type="evidence" value="ECO:0007669"/>
    <property type="project" value="TreeGrafter"/>
</dbReference>
<dbReference type="GO" id="GO:0019901">
    <property type="term" value="F:protein kinase binding"/>
    <property type="evidence" value="ECO:0007669"/>
    <property type="project" value="InterPro"/>
</dbReference>
<keyword evidence="3" id="KW-1185">Reference proteome</keyword>
<dbReference type="GO" id="GO:0000307">
    <property type="term" value="C:cyclin-dependent protein kinase holoenzyme complex"/>
    <property type="evidence" value="ECO:0007669"/>
    <property type="project" value="TreeGrafter"/>
</dbReference>
<dbReference type="Gene3D" id="1.10.472.10">
    <property type="entry name" value="Cyclin-like"/>
    <property type="match status" value="1"/>
</dbReference>
<dbReference type="PANTHER" id="PTHR15615:SF27">
    <property type="entry name" value="PHO85 CYCLIN CLG1"/>
    <property type="match status" value="1"/>
</dbReference>
<dbReference type="InterPro" id="IPR036915">
    <property type="entry name" value="Cyclin-like_sf"/>
</dbReference>